<dbReference type="EMBL" id="JALLBG020000214">
    <property type="protein sequence ID" value="KAL3759000.1"/>
    <property type="molecule type" value="Genomic_DNA"/>
</dbReference>
<organism evidence="2 3">
    <name type="scientific">Discostella pseudostelligera</name>
    <dbReference type="NCBI Taxonomy" id="259834"/>
    <lineage>
        <taxon>Eukaryota</taxon>
        <taxon>Sar</taxon>
        <taxon>Stramenopiles</taxon>
        <taxon>Ochrophyta</taxon>
        <taxon>Bacillariophyta</taxon>
        <taxon>Coscinodiscophyceae</taxon>
        <taxon>Thalassiosirophycidae</taxon>
        <taxon>Stephanodiscales</taxon>
        <taxon>Stephanodiscaceae</taxon>
        <taxon>Discostella</taxon>
    </lineage>
</organism>
<comment type="caution">
    <text evidence="2">The sequence shown here is derived from an EMBL/GenBank/DDBJ whole genome shotgun (WGS) entry which is preliminary data.</text>
</comment>
<evidence type="ECO:0000313" key="2">
    <source>
        <dbReference type="EMBL" id="KAL3759000.1"/>
    </source>
</evidence>
<dbReference type="AlphaFoldDB" id="A0ABD3MEL4"/>
<evidence type="ECO:0000313" key="3">
    <source>
        <dbReference type="Proteomes" id="UP001530293"/>
    </source>
</evidence>
<keyword evidence="3" id="KW-1185">Reference proteome</keyword>
<feature type="region of interest" description="Disordered" evidence="1">
    <location>
        <begin position="154"/>
        <end position="173"/>
    </location>
</feature>
<proteinExistence type="predicted"/>
<dbReference type="Proteomes" id="UP001530293">
    <property type="component" value="Unassembled WGS sequence"/>
</dbReference>
<reference evidence="2 3" key="1">
    <citation type="submission" date="2024-10" db="EMBL/GenBank/DDBJ databases">
        <title>Updated reference genomes for cyclostephanoid diatoms.</title>
        <authorList>
            <person name="Roberts W.R."/>
            <person name="Alverson A.J."/>
        </authorList>
    </citation>
    <scope>NUCLEOTIDE SEQUENCE [LARGE SCALE GENOMIC DNA]</scope>
    <source>
        <strain evidence="2 3">AJA232-27</strain>
    </source>
</reference>
<gene>
    <name evidence="2" type="ORF">ACHAWU_008609</name>
</gene>
<sequence>MREIDEDDASTLYDSRPYLDPRDVIALASTVPNCSQVMPPSGRHLSSKRPVTSLQNQFSSDSTSYFSQISCHLTETFSVDKYDDDYVGDDQVLSFLVSDSYSIEQLAAEAEGRSYRTNPLDGMGIARIDVYCQTGTVCTCRLIQTAAATTSDAPYHNNLETPRKGNVTTTMTTSNNRYQKSTQFRRIIRQKCNLDALRSILTQPPKLPEINSSVIDNTSLEDDDDNNSQSSTVSKKLRLRRKNRLADKFAFLSAEQQKFLIEQKKMYEKRMKQDEKIRRNMANAILSGGINESDPEMTIPSLESLSLQDAVSSAPTMETAETCETTIIHPYYTTRQQLIQDKLEIADVGLAILMAEAQRLKRIMKDMEKAENESQNNSDEEDSYTNLGTDTERSRSTYRSTDHEDDEDGDITIMSHDSDTVQTMQGCEVEYSFPHKYHDILEGALMGENNDDEESSCSEDEVDSRGASTTSSTAKNTKESRGRSPPRGGHPNGKSTAASTPKLKEILSPIVAIPTNGQGCIVLRQDGSFDVVGKIPDVLRRKLFRRNGPLPDYISLGTKGRYYVHFDDDSFYFYGPPPLTRILKKVNRQQRRRNDTHKRGKRSNGAVSVVSVSFGKKLDDIFVVLSNGAWEAHGDIPSGLEELMKNRNDRADLLWASIGVNGEWCVKSNKGNLWWGNVTNEADEALSEVLAQDVMFIDFGMDGSYFLLYK</sequence>
<accession>A0ABD3MEL4</accession>
<feature type="region of interest" description="Disordered" evidence="1">
    <location>
        <begin position="448"/>
        <end position="500"/>
    </location>
</feature>
<feature type="region of interest" description="Disordered" evidence="1">
    <location>
        <begin position="368"/>
        <end position="413"/>
    </location>
</feature>
<evidence type="ECO:0000256" key="1">
    <source>
        <dbReference type="SAM" id="MobiDB-lite"/>
    </source>
</evidence>
<feature type="compositionally biased region" description="Acidic residues" evidence="1">
    <location>
        <begin position="449"/>
        <end position="462"/>
    </location>
</feature>
<protein>
    <submittedName>
        <fullName evidence="2">Uncharacterized protein</fullName>
    </submittedName>
</protein>
<name>A0ABD3MEL4_9STRA</name>